<name>A0A182QFT0_9DIPT</name>
<evidence type="ECO:0000256" key="5">
    <source>
        <dbReference type="SAM" id="MobiDB-lite"/>
    </source>
</evidence>
<dbReference type="GO" id="GO:0048280">
    <property type="term" value="P:vesicle fusion with Golgi apparatus"/>
    <property type="evidence" value="ECO:0007669"/>
    <property type="project" value="InterPro"/>
</dbReference>
<dbReference type="Proteomes" id="UP000075886">
    <property type="component" value="Unassembled WGS sequence"/>
</dbReference>
<feature type="compositionally biased region" description="Polar residues" evidence="5">
    <location>
        <begin position="866"/>
        <end position="875"/>
    </location>
</feature>
<keyword evidence="3 4" id="KW-0175">Coiled coil</keyword>
<evidence type="ECO:0000313" key="7">
    <source>
        <dbReference type="EnsemblMetazoa" id="AFAF009308-PA"/>
    </source>
</evidence>
<evidence type="ECO:0000259" key="6">
    <source>
        <dbReference type="Pfam" id="PF04869"/>
    </source>
</evidence>
<dbReference type="Gene3D" id="1.25.10.10">
    <property type="entry name" value="Leucine-rich Repeat Variant"/>
    <property type="match status" value="1"/>
</dbReference>
<dbReference type="SUPFAM" id="SSF48371">
    <property type="entry name" value="ARM repeat"/>
    <property type="match status" value="1"/>
</dbReference>
<dbReference type="InterPro" id="IPR006953">
    <property type="entry name" value="Vesicle_Uso1_P115_head"/>
</dbReference>
<dbReference type="GO" id="GO:0048211">
    <property type="term" value="P:Golgi vesicle docking"/>
    <property type="evidence" value="ECO:0007669"/>
    <property type="project" value="TreeGrafter"/>
</dbReference>
<dbReference type="InterPro" id="IPR041209">
    <property type="entry name" value="P115_Arm_rpt"/>
</dbReference>
<dbReference type="PANTHER" id="PTHR10013:SF0">
    <property type="entry name" value="GENERAL VESICULAR TRANSPORT FACTOR P115"/>
    <property type="match status" value="1"/>
</dbReference>
<feature type="coiled-coil region" evidence="4">
    <location>
        <begin position="655"/>
        <end position="717"/>
    </location>
</feature>
<dbReference type="InterPro" id="IPR011989">
    <property type="entry name" value="ARM-like"/>
</dbReference>
<dbReference type="Pfam" id="PF04869">
    <property type="entry name" value="Uso1_p115_head"/>
    <property type="match status" value="1"/>
</dbReference>
<proteinExistence type="predicted"/>
<dbReference type="FunFam" id="1.25.10.10:FF:000394">
    <property type="entry name" value="general vesicular transport factor p115"/>
    <property type="match status" value="1"/>
</dbReference>
<comment type="subcellular location">
    <subcellularLocation>
        <location evidence="1">Golgi apparatus</location>
    </subcellularLocation>
</comment>
<feature type="region of interest" description="Disordered" evidence="5">
    <location>
        <begin position="1"/>
        <end position="24"/>
    </location>
</feature>
<dbReference type="STRING" id="69004.A0A182QFT0"/>
<dbReference type="GO" id="GO:0005795">
    <property type="term" value="C:Golgi stack"/>
    <property type="evidence" value="ECO:0007669"/>
    <property type="project" value="TreeGrafter"/>
</dbReference>
<evidence type="ECO:0000256" key="2">
    <source>
        <dbReference type="ARBA" id="ARBA00023034"/>
    </source>
</evidence>
<evidence type="ECO:0000313" key="8">
    <source>
        <dbReference type="Proteomes" id="UP000075886"/>
    </source>
</evidence>
<dbReference type="Pfam" id="PF18770">
    <property type="entry name" value="Arm_vescicular"/>
    <property type="match status" value="1"/>
</dbReference>
<evidence type="ECO:0000256" key="4">
    <source>
        <dbReference type="SAM" id="Coils"/>
    </source>
</evidence>
<sequence length="881" mass="97767">MNFLKSGLQTVLGSQQPSQEPSGAETVELLVERVTSSTLLDDRRDACRALKALSKKYRIEVGIGMNAMLQVLETDRTDCEIIGYCLDTLCHVTSPEQFEEEEDNPNVTANIGEQFTEIFIKNSDNVCLVLGCLEEYDFRVRWAAIKLLTNLLANRAKEIQEIVLVSPMGVSKLMDLLIDSREVIRNDALLLMIQLTKGNGNIQKIVAFENAFDRLLDVIKEEGCSDGGIVVEDCLILMLNLLKNNPSNQQFFKEGSYIQRLAPMLELSTDQDQAGMSPQKVSNLHCMLQVVRALVCPSNPQQVISSCQKAIRSSGLLSAICNIIMASGVPPDLLIETINTIAEVIRGDGQNQDYFNSFVAPCDPPLSAIVLLLMSMVNEKQPLSLRCAVLYCFQSYLYRNETGQSALIKTLLQSSEQTTAITSGQLLCRSLFSTDPLSKWFAAVSMSHALLENPAQKEQLLRVVLATSPTSKPVSLLEQCNQLLQQANCKFQSKVGLLMLLSVWLSHCQLAVRTFLSIPGTVAYLTGQISANEHGDNEYLVQGLCAFLMGICIQFNDNSVQEHQREFLCQLLIKRIGLDTYNKKLGEVSKHENYSKSAKQPQIRIAATTDLLLDYEFCRLFKTLEAVITKTVNGVSTGGENITELTLSQEASGLVAQYKDIIREQDARLQALQQQLTHADGKRLELTAALEQAQATNAQLQDQNILLKAQLQAASDLRQQTAQQSSASSPLHLLPSSSHQSATSDQHQAQQEALEKRLSLLSLEQQTDRAKLAYYESENSRLLSELDQLRTRVATAESKANVSDGELTKLRKDQEDLLELLTDQENKLQRYRMELKRVTGQPFDEDDDEDDELHAIEANAGDSSKDTGASTSENYTGGFVC</sequence>
<feature type="compositionally biased region" description="Acidic residues" evidence="5">
    <location>
        <begin position="843"/>
        <end position="852"/>
    </location>
</feature>
<keyword evidence="2" id="KW-0333">Golgi apparatus</keyword>
<dbReference type="PANTHER" id="PTHR10013">
    <property type="entry name" value="GENERAL VESICULAR TRANSPORT FACTOR P115"/>
    <property type="match status" value="1"/>
</dbReference>
<feature type="domain" description="Vesicle tethering protein Uso1/P115-like head" evidence="6">
    <location>
        <begin position="350"/>
        <end position="631"/>
    </location>
</feature>
<feature type="compositionally biased region" description="Polar residues" evidence="5">
    <location>
        <begin position="7"/>
        <end position="21"/>
    </location>
</feature>
<dbReference type="InterPro" id="IPR016024">
    <property type="entry name" value="ARM-type_fold"/>
</dbReference>
<evidence type="ECO:0000256" key="3">
    <source>
        <dbReference type="ARBA" id="ARBA00023054"/>
    </source>
</evidence>
<dbReference type="AlphaFoldDB" id="A0A182QFT0"/>
<dbReference type="GO" id="GO:0045056">
    <property type="term" value="P:transcytosis"/>
    <property type="evidence" value="ECO:0007669"/>
    <property type="project" value="TreeGrafter"/>
</dbReference>
<feature type="compositionally biased region" description="Low complexity" evidence="5">
    <location>
        <begin position="719"/>
        <end position="742"/>
    </location>
</feature>
<keyword evidence="8" id="KW-1185">Reference proteome</keyword>
<organism evidence="7 8">
    <name type="scientific">Anopheles farauti</name>
    <dbReference type="NCBI Taxonomy" id="69004"/>
    <lineage>
        <taxon>Eukaryota</taxon>
        <taxon>Metazoa</taxon>
        <taxon>Ecdysozoa</taxon>
        <taxon>Arthropoda</taxon>
        <taxon>Hexapoda</taxon>
        <taxon>Insecta</taxon>
        <taxon>Pterygota</taxon>
        <taxon>Neoptera</taxon>
        <taxon>Endopterygota</taxon>
        <taxon>Diptera</taxon>
        <taxon>Nematocera</taxon>
        <taxon>Culicoidea</taxon>
        <taxon>Culicidae</taxon>
        <taxon>Anophelinae</taxon>
        <taxon>Anopheles</taxon>
    </lineage>
</organism>
<dbReference type="GO" id="GO:0005783">
    <property type="term" value="C:endoplasmic reticulum"/>
    <property type="evidence" value="ECO:0007669"/>
    <property type="project" value="TreeGrafter"/>
</dbReference>
<dbReference type="GO" id="GO:0012507">
    <property type="term" value="C:ER to Golgi transport vesicle membrane"/>
    <property type="evidence" value="ECO:0007669"/>
    <property type="project" value="TreeGrafter"/>
</dbReference>
<accession>A0A182QFT0</accession>
<dbReference type="EMBL" id="AXCN02000699">
    <property type="status" value="NOT_ANNOTATED_CDS"/>
    <property type="molecule type" value="Genomic_DNA"/>
</dbReference>
<protein>
    <recommendedName>
        <fullName evidence="6">Vesicle tethering protein Uso1/P115-like head domain-containing protein</fullName>
    </recommendedName>
</protein>
<dbReference type="InterPro" id="IPR024095">
    <property type="entry name" value="Vesicle_P115"/>
</dbReference>
<evidence type="ECO:0000256" key="1">
    <source>
        <dbReference type="ARBA" id="ARBA00004555"/>
    </source>
</evidence>
<dbReference type="EnsemblMetazoa" id="AFAF009308-RA">
    <property type="protein sequence ID" value="AFAF009308-PA"/>
    <property type="gene ID" value="AFAF009308"/>
</dbReference>
<reference evidence="7" key="2">
    <citation type="submission" date="2020-05" db="UniProtKB">
        <authorList>
            <consortium name="EnsemblMetazoa"/>
        </authorList>
    </citation>
    <scope>IDENTIFICATION</scope>
    <source>
        <strain evidence="7">FAR1</strain>
    </source>
</reference>
<dbReference type="GO" id="GO:0000139">
    <property type="term" value="C:Golgi membrane"/>
    <property type="evidence" value="ECO:0007669"/>
    <property type="project" value="InterPro"/>
</dbReference>
<dbReference type="GO" id="GO:0006886">
    <property type="term" value="P:intracellular protein transport"/>
    <property type="evidence" value="ECO:0007669"/>
    <property type="project" value="InterPro"/>
</dbReference>
<dbReference type="VEuPathDB" id="VectorBase:AFAF009308"/>
<dbReference type="GO" id="GO:0006888">
    <property type="term" value="P:endoplasmic reticulum to Golgi vesicle-mediated transport"/>
    <property type="evidence" value="ECO:0007669"/>
    <property type="project" value="TreeGrafter"/>
</dbReference>
<feature type="region of interest" description="Disordered" evidence="5">
    <location>
        <begin position="718"/>
        <end position="752"/>
    </location>
</feature>
<feature type="region of interest" description="Disordered" evidence="5">
    <location>
        <begin position="839"/>
        <end position="881"/>
    </location>
</feature>
<reference evidence="8" key="1">
    <citation type="submission" date="2014-01" db="EMBL/GenBank/DDBJ databases">
        <title>The Genome Sequence of Anopheles farauti FAR1 (V2).</title>
        <authorList>
            <consortium name="The Broad Institute Genomics Platform"/>
            <person name="Neafsey D.E."/>
            <person name="Besansky N."/>
            <person name="Howell P."/>
            <person name="Walton C."/>
            <person name="Young S.K."/>
            <person name="Zeng Q."/>
            <person name="Gargeya S."/>
            <person name="Fitzgerald M."/>
            <person name="Haas B."/>
            <person name="Abouelleil A."/>
            <person name="Allen A.W."/>
            <person name="Alvarado L."/>
            <person name="Arachchi H.M."/>
            <person name="Berlin A.M."/>
            <person name="Chapman S.B."/>
            <person name="Gainer-Dewar J."/>
            <person name="Goldberg J."/>
            <person name="Griggs A."/>
            <person name="Gujja S."/>
            <person name="Hansen M."/>
            <person name="Howarth C."/>
            <person name="Imamovic A."/>
            <person name="Ireland A."/>
            <person name="Larimer J."/>
            <person name="McCowan C."/>
            <person name="Murphy C."/>
            <person name="Pearson M."/>
            <person name="Poon T.W."/>
            <person name="Priest M."/>
            <person name="Roberts A."/>
            <person name="Saif S."/>
            <person name="Shea T."/>
            <person name="Sisk P."/>
            <person name="Sykes S."/>
            <person name="Wortman J."/>
            <person name="Nusbaum C."/>
            <person name="Birren B."/>
        </authorList>
    </citation>
    <scope>NUCLEOTIDE SEQUENCE [LARGE SCALE GENOMIC DNA]</scope>
    <source>
        <strain evidence="8">FAR1</strain>
    </source>
</reference>